<name>H6LJI6_ACEWD</name>
<feature type="region of interest" description="Disordered" evidence="1">
    <location>
        <begin position="1"/>
        <end position="24"/>
    </location>
</feature>
<dbReference type="Proteomes" id="UP000007177">
    <property type="component" value="Chromosome"/>
</dbReference>
<evidence type="ECO:0000313" key="3">
    <source>
        <dbReference type="Proteomes" id="UP000007177"/>
    </source>
</evidence>
<accession>H6LJI6</accession>
<dbReference type="EMBL" id="CP002987">
    <property type="protein sequence ID" value="AFA49914.1"/>
    <property type="molecule type" value="Genomic_DNA"/>
</dbReference>
<dbReference type="AlphaFoldDB" id="H6LJI6"/>
<organism evidence="2 3">
    <name type="scientific">Acetobacterium woodii (strain ATCC 29683 / DSM 1030 / JCM 2381 / KCTC 1655 / WB1)</name>
    <dbReference type="NCBI Taxonomy" id="931626"/>
    <lineage>
        <taxon>Bacteria</taxon>
        <taxon>Bacillati</taxon>
        <taxon>Bacillota</taxon>
        <taxon>Clostridia</taxon>
        <taxon>Eubacteriales</taxon>
        <taxon>Eubacteriaceae</taxon>
        <taxon>Acetobacterium</taxon>
    </lineage>
</organism>
<evidence type="ECO:0000256" key="1">
    <source>
        <dbReference type="SAM" id="MobiDB-lite"/>
    </source>
</evidence>
<keyword evidence="3" id="KW-1185">Reference proteome</keyword>
<evidence type="ECO:0000313" key="2">
    <source>
        <dbReference type="EMBL" id="AFA49914.1"/>
    </source>
</evidence>
<protein>
    <submittedName>
        <fullName evidence="2">Uncharacterized protein</fullName>
    </submittedName>
</protein>
<reference evidence="3" key="1">
    <citation type="submission" date="2011-07" db="EMBL/GenBank/DDBJ databases">
        <title>Complete genome sequence of Acetobacterium woodii.</title>
        <authorList>
            <person name="Poehlein A."/>
            <person name="Schmidt S."/>
            <person name="Kaster A.-K."/>
            <person name="Goenrich M."/>
            <person name="Vollmers J."/>
            <person name="Thuermer A."/>
            <person name="Gottschalk G."/>
            <person name="Thauer R.K."/>
            <person name="Daniel R."/>
            <person name="Mueller V."/>
        </authorList>
    </citation>
    <scope>NUCLEOTIDE SEQUENCE [LARGE SCALE GENOMIC DNA]</scope>
    <source>
        <strain evidence="3">ATCC 29683 / DSM 1030 / JCM 2381 / KCTC 1655 / WB1</strain>
    </source>
</reference>
<dbReference type="HOGENOM" id="CLU_2949560_0_0_9"/>
<reference evidence="2 3" key="2">
    <citation type="journal article" date="2012" name="PLoS ONE">
        <title>An ancient pathway combining carbon dioxide fixation with the generation and utilization of a sodium ion gradient for ATP synthesis.</title>
        <authorList>
            <person name="Poehlein A."/>
            <person name="Schmidt S."/>
            <person name="Kaster A.K."/>
            <person name="Goenrich M."/>
            <person name="Vollmers J."/>
            <person name="Thurmer A."/>
            <person name="Bertsch J."/>
            <person name="Schuchmann K."/>
            <person name="Voigt B."/>
            <person name="Hecker M."/>
            <person name="Daniel R."/>
            <person name="Thauer R.K."/>
            <person name="Gottschalk G."/>
            <person name="Muller V."/>
        </authorList>
    </citation>
    <scope>NUCLEOTIDE SEQUENCE [LARGE SCALE GENOMIC DNA]</scope>
    <source>
        <strain evidence="3">ATCC 29683 / DSM 1030 / JCM 2381 / KCTC 1655 / WB1</strain>
    </source>
</reference>
<dbReference type="KEGG" id="awo:Awo_c31860"/>
<sequence length="59" mass="6186">MEQAPWAMAPSVKEAGQEMAGAGADAETAAEKITDLPIIGQMIPIVGNGIIAARMMRQF</sequence>
<proteinExistence type="predicted"/>
<gene>
    <name evidence="2" type="ordered locus">Awo_c31860</name>
</gene>